<name>A0ABP5BJR3_9PSEU</name>
<dbReference type="InterPro" id="IPR004629">
    <property type="entry name" value="WecG_TagA_CpsF"/>
</dbReference>
<evidence type="ECO:0000256" key="2">
    <source>
        <dbReference type="ARBA" id="ARBA00022679"/>
    </source>
</evidence>
<dbReference type="EMBL" id="BAAANN010000004">
    <property type="protein sequence ID" value="GAA1945640.1"/>
    <property type="molecule type" value="Genomic_DNA"/>
</dbReference>
<keyword evidence="4" id="KW-1185">Reference proteome</keyword>
<organism evidence="3 4">
    <name type="scientific">Amycolatopsis minnesotensis</name>
    <dbReference type="NCBI Taxonomy" id="337894"/>
    <lineage>
        <taxon>Bacteria</taxon>
        <taxon>Bacillati</taxon>
        <taxon>Actinomycetota</taxon>
        <taxon>Actinomycetes</taxon>
        <taxon>Pseudonocardiales</taxon>
        <taxon>Pseudonocardiaceae</taxon>
        <taxon>Amycolatopsis</taxon>
    </lineage>
</organism>
<protein>
    <recommendedName>
        <fullName evidence="5">N-acetylglucosaminyldiphosphoundecaprenol N-acetyl-beta-D-mannosaminyltransferase</fullName>
    </recommendedName>
</protein>
<dbReference type="Proteomes" id="UP001501116">
    <property type="component" value="Unassembled WGS sequence"/>
</dbReference>
<sequence length="283" mass="29803">MNAPAPAAASVAEDGFLGTLTLPVARVGATDVHPVSEERLSAIVESAWERGAGGWVVTANVDIVRAAVKRPELAALIAEADLVVADGMPVVWAARLAGHRVPERVTGASLVFSLSEAAARTDRSVYLVGGEPGVPEAAAEALVTRFPGLRVAGTDSPPLGFDRTEDGMAALAAKLTETKPDLVFAGLGFPKQERVIHRLRADLPSAWYVGCGAGIPMAAGEFRRAPAAMQRAGAEWLHRLALEPKRLAKRYLVDDAPFAARLLATAAVRRLRRTTPAKGAESR</sequence>
<reference evidence="4" key="1">
    <citation type="journal article" date="2019" name="Int. J. Syst. Evol. Microbiol.">
        <title>The Global Catalogue of Microorganisms (GCM) 10K type strain sequencing project: providing services to taxonomists for standard genome sequencing and annotation.</title>
        <authorList>
            <consortium name="The Broad Institute Genomics Platform"/>
            <consortium name="The Broad Institute Genome Sequencing Center for Infectious Disease"/>
            <person name="Wu L."/>
            <person name="Ma J."/>
        </authorList>
    </citation>
    <scope>NUCLEOTIDE SEQUENCE [LARGE SCALE GENOMIC DNA]</scope>
    <source>
        <strain evidence="4">JCM 14545</strain>
    </source>
</reference>
<dbReference type="NCBIfam" id="TIGR00696">
    <property type="entry name" value="wecG_tagA_cpsF"/>
    <property type="match status" value="1"/>
</dbReference>
<dbReference type="PANTHER" id="PTHR34136">
    <property type="match status" value="1"/>
</dbReference>
<dbReference type="CDD" id="cd06533">
    <property type="entry name" value="Glyco_transf_WecG_TagA"/>
    <property type="match status" value="1"/>
</dbReference>
<dbReference type="Pfam" id="PF03808">
    <property type="entry name" value="Glyco_tran_WecG"/>
    <property type="match status" value="1"/>
</dbReference>
<gene>
    <name evidence="3" type="ORF">GCM10009754_11810</name>
</gene>
<comment type="caution">
    <text evidence="3">The sequence shown here is derived from an EMBL/GenBank/DDBJ whole genome shotgun (WGS) entry which is preliminary data.</text>
</comment>
<accession>A0ABP5BJR3</accession>
<evidence type="ECO:0000256" key="1">
    <source>
        <dbReference type="ARBA" id="ARBA00022676"/>
    </source>
</evidence>
<evidence type="ECO:0008006" key="5">
    <source>
        <dbReference type="Google" id="ProtNLM"/>
    </source>
</evidence>
<dbReference type="RefSeq" id="WP_344414279.1">
    <property type="nucleotide sequence ID" value="NZ_BAAANN010000004.1"/>
</dbReference>
<evidence type="ECO:0000313" key="3">
    <source>
        <dbReference type="EMBL" id="GAA1945640.1"/>
    </source>
</evidence>
<keyword evidence="1" id="KW-0328">Glycosyltransferase</keyword>
<evidence type="ECO:0000313" key="4">
    <source>
        <dbReference type="Proteomes" id="UP001501116"/>
    </source>
</evidence>
<keyword evidence="2" id="KW-0808">Transferase</keyword>
<dbReference type="PANTHER" id="PTHR34136:SF1">
    <property type="entry name" value="UDP-N-ACETYL-D-MANNOSAMINURONIC ACID TRANSFERASE"/>
    <property type="match status" value="1"/>
</dbReference>
<proteinExistence type="predicted"/>